<dbReference type="RefSeq" id="WP_256114943.1">
    <property type="nucleotide sequence ID" value="NZ_WHSB02000001.1"/>
</dbReference>
<name>A0ABT1R125_9HYPH</name>
<dbReference type="EMBL" id="WHSB02000001">
    <property type="protein sequence ID" value="MCQ4628866.1"/>
    <property type="molecule type" value="Genomic_DNA"/>
</dbReference>
<keyword evidence="4" id="KW-1185">Reference proteome</keyword>
<organism evidence="3 4">
    <name type="scientific">Shinella lacus</name>
    <dbReference type="NCBI Taxonomy" id="2654216"/>
    <lineage>
        <taxon>Bacteria</taxon>
        <taxon>Pseudomonadati</taxon>
        <taxon>Pseudomonadota</taxon>
        <taxon>Alphaproteobacteria</taxon>
        <taxon>Hyphomicrobiales</taxon>
        <taxon>Rhizobiaceae</taxon>
        <taxon>Shinella</taxon>
    </lineage>
</organism>
<evidence type="ECO:0000313" key="3">
    <source>
        <dbReference type="EMBL" id="MCQ4628866.1"/>
    </source>
</evidence>
<sequence>MEHDAVIAVEDASSGDGAKSEAGIRLRIIDAVLERGGEETSATLDRFIASDDPAECLRLWFGTRGGGDGWRAVLTRDIAAIDPLLGDQVDAIIHTAEFKALEATWRGVDLLLSETGNDDKVRIKLFNVTWSELSRDFDRAIEFDQSTLFAKVYSEEYGMPGGVPYGLLLCDHAVRHRAPSGSAGPQDDVGTLSGLAQVAAASFSPCILGAAPELFGVTTFADLSYAQRLDAGFQLGEYHRWRRLRDLEDSRFLGIAMPRILLRDRYKDSASRQDGFRYSEGGAGVDSWLWGNAAFAFGVISIRAFREWGWFADMCGTRGPQADLGGVISHLPVAQFSTGEKVAYRRPLEVELTDKKQKILEALGFIALTPCNFDRSVVFLGAQSLYAAPSDNDLPAQVNGRLSSMLHYVMCMSRFAHYVKIMARDRVGAYTTPQDLERYLEEWLRNYTIGNTDASAELKARYPLAGARLEMSEVSGRPGVMNCVLHLQPHFQFDQVVTGFRMRTEVQSMRSR</sequence>
<dbReference type="NCBIfam" id="TIGR03355">
    <property type="entry name" value="VI_chp_2"/>
    <property type="match status" value="1"/>
</dbReference>
<dbReference type="PANTHER" id="PTHR35565">
    <property type="entry name" value="CYTOPLASMIC PROTEIN-RELATED"/>
    <property type="match status" value="1"/>
</dbReference>
<dbReference type="InterPro" id="IPR044032">
    <property type="entry name" value="TssC1_C"/>
</dbReference>
<protein>
    <submittedName>
        <fullName evidence="3">Type VI secretion system contractile sheath large subunit</fullName>
    </submittedName>
</protein>
<proteinExistence type="predicted"/>
<feature type="domain" description="TssC1 C-terminal" evidence="2">
    <location>
        <begin position="396"/>
        <end position="505"/>
    </location>
</feature>
<dbReference type="PANTHER" id="PTHR35565:SF3">
    <property type="entry name" value="TYPE VI SECRETION SYSTEM SHEATH PROTEIN TSSC1"/>
    <property type="match status" value="1"/>
</dbReference>
<dbReference type="InterPro" id="IPR010269">
    <property type="entry name" value="T6SS_TssC-like"/>
</dbReference>
<feature type="domain" description="TssC1 N-terminal" evidence="1">
    <location>
        <begin position="76"/>
        <end position="385"/>
    </location>
</feature>
<evidence type="ECO:0000259" key="1">
    <source>
        <dbReference type="Pfam" id="PF05943"/>
    </source>
</evidence>
<dbReference type="Proteomes" id="UP000996601">
    <property type="component" value="Unassembled WGS sequence"/>
</dbReference>
<dbReference type="InterPro" id="IPR044031">
    <property type="entry name" value="TssC1_N"/>
</dbReference>
<comment type="caution">
    <text evidence="3">The sequence shown here is derived from an EMBL/GenBank/DDBJ whole genome shotgun (WGS) entry which is preliminary data.</text>
</comment>
<dbReference type="Pfam" id="PF05943">
    <property type="entry name" value="VipB"/>
    <property type="match status" value="1"/>
</dbReference>
<reference evidence="3" key="1">
    <citation type="submission" date="2021-07" db="EMBL/GenBank/DDBJ databases">
        <title>Shinella sp. nov., a novel member of the genus Shinella from water.</title>
        <authorList>
            <person name="Deng Y."/>
        </authorList>
    </citation>
    <scope>NUCLEOTIDE SEQUENCE</scope>
    <source>
        <strain evidence="3">CPCC 100929</strain>
    </source>
</reference>
<evidence type="ECO:0000259" key="2">
    <source>
        <dbReference type="Pfam" id="PF18945"/>
    </source>
</evidence>
<dbReference type="Pfam" id="PF18945">
    <property type="entry name" value="VipB_2"/>
    <property type="match status" value="1"/>
</dbReference>
<evidence type="ECO:0000313" key="4">
    <source>
        <dbReference type="Proteomes" id="UP000996601"/>
    </source>
</evidence>
<accession>A0ABT1R125</accession>
<gene>
    <name evidence="3" type="primary">tssC</name>
    <name evidence="3" type="ORF">GB927_002385</name>
</gene>